<dbReference type="Pfam" id="PF13490">
    <property type="entry name" value="zf-HC2"/>
    <property type="match status" value="1"/>
</dbReference>
<keyword evidence="2" id="KW-0804">Transcription</keyword>
<name>A0ABV5YRW7_9ACTN</name>
<evidence type="ECO:0000313" key="6">
    <source>
        <dbReference type="EMBL" id="MFB9837822.1"/>
    </source>
</evidence>
<proteinExistence type="predicted"/>
<gene>
    <name evidence="6" type="ORF">ACFFNX_37235</name>
</gene>
<dbReference type="InterPro" id="IPR041916">
    <property type="entry name" value="Anti_sigma_zinc_sf"/>
</dbReference>
<keyword evidence="1" id="KW-0805">Transcription regulation</keyword>
<evidence type="ECO:0000256" key="1">
    <source>
        <dbReference type="ARBA" id="ARBA00023015"/>
    </source>
</evidence>
<evidence type="ECO:0000256" key="3">
    <source>
        <dbReference type="SAM" id="MobiDB-lite"/>
    </source>
</evidence>
<keyword evidence="4" id="KW-1133">Transmembrane helix</keyword>
<evidence type="ECO:0000256" key="2">
    <source>
        <dbReference type="ARBA" id="ARBA00023163"/>
    </source>
</evidence>
<keyword evidence="4" id="KW-0812">Transmembrane</keyword>
<dbReference type="RefSeq" id="WP_378210741.1">
    <property type="nucleotide sequence ID" value="NZ_JBHLZP010000428.1"/>
</dbReference>
<reference evidence="6 7" key="1">
    <citation type="submission" date="2024-09" db="EMBL/GenBank/DDBJ databases">
        <authorList>
            <person name="Sun Q."/>
            <person name="Mori K."/>
        </authorList>
    </citation>
    <scope>NUCLEOTIDE SEQUENCE [LARGE SCALE GENOMIC DNA]</scope>
    <source>
        <strain evidence="6 7">TBRC 0563</strain>
    </source>
</reference>
<dbReference type="Gene3D" id="1.10.10.1320">
    <property type="entry name" value="Anti-sigma factor, zinc-finger domain"/>
    <property type="match status" value="1"/>
</dbReference>
<keyword evidence="4" id="KW-0472">Membrane</keyword>
<comment type="caution">
    <text evidence="6">The sequence shown here is derived from an EMBL/GenBank/DDBJ whole genome shotgun (WGS) entry which is preliminary data.</text>
</comment>
<evidence type="ECO:0000313" key="7">
    <source>
        <dbReference type="Proteomes" id="UP001589627"/>
    </source>
</evidence>
<protein>
    <submittedName>
        <fullName evidence="6">Anti-sigma factor family protein</fullName>
    </submittedName>
</protein>
<keyword evidence="7" id="KW-1185">Reference proteome</keyword>
<feature type="domain" description="Putative zinc-finger" evidence="5">
    <location>
        <begin position="9"/>
        <end position="40"/>
    </location>
</feature>
<dbReference type="InterPro" id="IPR027383">
    <property type="entry name" value="Znf_put"/>
</dbReference>
<dbReference type="Proteomes" id="UP001589627">
    <property type="component" value="Unassembled WGS sequence"/>
</dbReference>
<sequence>MIDRVDEAAHTDVGAYALGLLEEDDRRVFEAHLADCDRCARELGELAGMRELFSGVAPPEEDTVDPPSSGRPTGPDELSRLLRRRRVDERRRRRGTTIIGLAAGAALLAGGAAVGAPVTGPGAYGHDHDSVPADLLAWGEIRRATDPRTGVAGVVAMEDKSWGTHIALDLTHITGPRTCELVAVSTTGARHVMTEWAVPGSGYGVPGAPDHLQVHGGTALRRSDLRWFEVHDQNGGVLLTIPVQKGPGRTGSPGAVTPD</sequence>
<evidence type="ECO:0000259" key="5">
    <source>
        <dbReference type="Pfam" id="PF13490"/>
    </source>
</evidence>
<feature type="transmembrane region" description="Helical" evidence="4">
    <location>
        <begin position="95"/>
        <end position="116"/>
    </location>
</feature>
<organism evidence="6 7">
    <name type="scientific">Actinoallomurus acaciae</name>
    <dbReference type="NCBI Taxonomy" id="502577"/>
    <lineage>
        <taxon>Bacteria</taxon>
        <taxon>Bacillati</taxon>
        <taxon>Actinomycetota</taxon>
        <taxon>Actinomycetes</taxon>
        <taxon>Streptosporangiales</taxon>
        <taxon>Thermomonosporaceae</taxon>
        <taxon>Actinoallomurus</taxon>
    </lineage>
</organism>
<feature type="region of interest" description="Disordered" evidence="3">
    <location>
        <begin position="55"/>
        <end position="78"/>
    </location>
</feature>
<dbReference type="EMBL" id="JBHLZP010000428">
    <property type="protein sequence ID" value="MFB9837822.1"/>
    <property type="molecule type" value="Genomic_DNA"/>
</dbReference>
<accession>A0ABV5YRW7</accession>
<evidence type="ECO:0000256" key="4">
    <source>
        <dbReference type="SAM" id="Phobius"/>
    </source>
</evidence>